<dbReference type="OrthoDB" id="9801098at2"/>
<dbReference type="GO" id="GO:0009691">
    <property type="term" value="P:cytokinin biosynthetic process"/>
    <property type="evidence" value="ECO:0007669"/>
    <property type="project" value="UniProtKB-UniRule"/>
</dbReference>
<dbReference type="InterPro" id="IPR005269">
    <property type="entry name" value="LOG"/>
</dbReference>
<dbReference type="SUPFAM" id="SSF102405">
    <property type="entry name" value="MCP/YpsA-like"/>
    <property type="match status" value="1"/>
</dbReference>
<dbReference type="InterPro" id="IPR031100">
    <property type="entry name" value="LOG_fam"/>
</dbReference>
<dbReference type="Proteomes" id="UP000530514">
    <property type="component" value="Unassembled WGS sequence"/>
</dbReference>
<dbReference type="Gene3D" id="3.40.50.450">
    <property type="match status" value="1"/>
</dbReference>
<organism evidence="3 4">
    <name type="scientific">Thermoactinomyces daqus</name>
    <dbReference type="NCBI Taxonomy" id="1329516"/>
    <lineage>
        <taxon>Bacteria</taxon>
        <taxon>Bacillati</taxon>
        <taxon>Bacillota</taxon>
        <taxon>Bacilli</taxon>
        <taxon>Bacillales</taxon>
        <taxon>Thermoactinomycetaceae</taxon>
        <taxon>Thermoactinomyces</taxon>
    </lineage>
</organism>
<dbReference type="NCBIfam" id="TIGR00730">
    <property type="entry name" value="Rossman fold protein, TIGR00730 family"/>
    <property type="match status" value="1"/>
</dbReference>
<dbReference type="AlphaFoldDB" id="A0A7W1X7T1"/>
<dbReference type="GO" id="GO:0016799">
    <property type="term" value="F:hydrolase activity, hydrolyzing N-glycosyl compounds"/>
    <property type="evidence" value="ECO:0007669"/>
    <property type="project" value="TreeGrafter"/>
</dbReference>
<dbReference type="PANTHER" id="PTHR31223">
    <property type="entry name" value="LOG FAMILY PROTEIN YJL055W"/>
    <property type="match status" value="1"/>
</dbReference>
<keyword evidence="2" id="KW-0203">Cytokinin biosynthesis</keyword>
<evidence type="ECO:0000256" key="1">
    <source>
        <dbReference type="ARBA" id="ARBA00006763"/>
    </source>
</evidence>
<name>A0A7W1X7T1_9BACL</name>
<protein>
    <recommendedName>
        <fullName evidence="2">Cytokinin riboside 5'-monophosphate phosphoribohydrolase</fullName>
        <ecNumber evidence="2">3.2.2.n1</ecNumber>
    </recommendedName>
</protein>
<dbReference type="EC" id="3.2.2.n1" evidence="2"/>
<dbReference type="PANTHER" id="PTHR31223:SF70">
    <property type="entry name" value="LOG FAMILY PROTEIN YJL055W"/>
    <property type="match status" value="1"/>
</dbReference>
<gene>
    <name evidence="3" type="ORF">H1164_01825</name>
</gene>
<accession>A0A7W1X7T1</accession>
<dbReference type="GO" id="GO:0005829">
    <property type="term" value="C:cytosol"/>
    <property type="evidence" value="ECO:0007669"/>
    <property type="project" value="TreeGrafter"/>
</dbReference>
<dbReference type="EMBL" id="JACEIP010000002">
    <property type="protein sequence ID" value="MBA4541645.1"/>
    <property type="molecule type" value="Genomic_DNA"/>
</dbReference>
<evidence type="ECO:0000313" key="4">
    <source>
        <dbReference type="Proteomes" id="UP000530514"/>
    </source>
</evidence>
<dbReference type="Pfam" id="PF03641">
    <property type="entry name" value="Lysine_decarbox"/>
    <property type="match status" value="1"/>
</dbReference>
<dbReference type="RefSeq" id="WP_033101063.1">
    <property type="nucleotide sequence ID" value="NZ_JACEIP010000002.1"/>
</dbReference>
<comment type="caution">
    <text evidence="3">The sequence shown here is derived from an EMBL/GenBank/DDBJ whole genome shotgun (WGS) entry which is preliminary data.</text>
</comment>
<proteinExistence type="inferred from homology"/>
<keyword evidence="2" id="KW-0378">Hydrolase</keyword>
<keyword evidence="4" id="KW-1185">Reference proteome</keyword>
<comment type="similarity">
    <text evidence="1 2">Belongs to the LOG family.</text>
</comment>
<sequence length="201" mass="21995">MKNICVFAGSNPGRNPEYRDAAKSLGLVMAKSGLSLVYGGSSKGLMGIVADAVLENGGIAIGVMPAFLSRKELKHHHLTHFYETEGMHERKAKMGELSDAFVALPGGYGTFEEIFEVLSWAQLGIHQKPIGLLNAAGYFNPLLQLVEKGIDDGFIRPEYLDLFVCESDAEALVKKLFSYRPPKPVLKWEELAPQKGASKRS</sequence>
<evidence type="ECO:0000313" key="3">
    <source>
        <dbReference type="EMBL" id="MBA4541645.1"/>
    </source>
</evidence>
<reference evidence="3 4" key="1">
    <citation type="submission" date="2020-07" db="EMBL/GenBank/DDBJ databases">
        <authorList>
            <person name="Feng H."/>
        </authorList>
    </citation>
    <scope>NUCLEOTIDE SEQUENCE [LARGE SCALE GENOMIC DNA]</scope>
    <source>
        <strain evidence="4">s-11</strain>
    </source>
</reference>
<evidence type="ECO:0000256" key="2">
    <source>
        <dbReference type="RuleBase" id="RU363015"/>
    </source>
</evidence>